<dbReference type="GO" id="GO:0015369">
    <property type="term" value="F:calcium:proton antiporter activity"/>
    <property type="evidence" value="ECO:0007669"/>
    <property type="project" value="UniProtKB-UniRule"/>
</dbReference>
<feature type="transmembrane region" description="Helical" evidence="9">
    <location>
        <begin position="93"/>
        <end position="114"/>
    </location>
</feature>
<sequence length="365" mass="39346">MNARWFYPLLIIATLLSGLVHWFGFNETFRFIFASLSLLLWAALLGKATENVAHYAGERLGGFLNATFGNAAELIIAVFLIREGLLDMVKASITGSIIGNLLLVLGLSLVAGGVKFKVQSFNTMLAGHNASLMLLAVIALFIPASFSTYLPSGELETLSLIISALLIAGYLLWLIFSMITHKEELAHPGNQEPVAKQAEKDALGTPPISGEQPSWSRNVSVFLLLLSTVFVAVQSEWLVESIEVVAHSLGWSELFVGAFLIAVIGNAAEHSAAIFLAMKNRIGAAVEIAIGSSLQIALFVAPFLVFISLLFQKPMNLVFTGPEMVAIAVSAFIAKSISRDGSTNWFEGILLLIVYIILGTAFFLV</sequence>
<feature type="domain" description="Sodium/calcium exchanger membrane region" evidence="10">
    <location>
        <begin position="30"/>
        <end position="178"/>
    </location>
</feature>
<feature type="transmembrane region" description="Helical" evidence="9">
    <location>
        <begin position="29"/>
        <end position="48"/>
    </location>
</feature>
<dbReference type="InterPro" id="IPR044880">
    <property type="entry name" value="NCX_ion-bd_dom_sf"/>
</dbReference>
<evidence type="ECO:0000313" key="12">
    <source>
        <dbReference type="Proteomes" id="UP000315636"/>
    </source>
</evidence>
<keyword evidence="12" id="KW-1185">Reference proteome</keyword>
<feature type="transmembrane region" description="Helical" evidence="9">
    <location>
        <begin position="158"/>
        <end position="176"/>
    </location>
</feature>
<keyword evidence="8 9" id="KW-0472">Membrane</keyword>
<keyword evidence="7 9" id="KW-0406">Ion transport</keyword>
<proteinExistence type="inferred from homology"/>
<dbReference type="GO" id="GO:0012505">
    <property type="term" value="C:endomembrane system"/>
    <property type="evidence" value="ECO:0007669"/>
    <property type="project" value="UniProtKB-SubCell"/>
</dbReference>
<evidence type="ECO:0000256" key="1">
    <source>
        <dbReference type="ARBA" id="ARBA00004127"/>
    </source>
</evidence>
<evidence type="ECO:0000256" key="6">
    <source>
        <dbReference type="ARBA" id="ARBA00022989"/>
    </source>
</evidence>
<accession>A0A521CPT4</accession>
<gene>
    <name evidence="11" type="ORF">SAMN06264849_104110</name>
</gene>
<dbReference type="InterPro" id="IPR004837">
    <property type="entry name" value="NaCa_Exmemb"/>
</dbReference>
<dbReference type="GO" id="GO:0006874">
    <property type="term" value="P:intracellular calcium ion homeostasis"/>
    <property type="evidence" value="ECO:0007669"/>
    <property type="project" value="TreeGrafter"/>
</dbReference>
<evidence type="ECO:0000256" key="3">
    <source>
        <dbReference type="ARBA" id="ARBA00022568"/>
    </source>
</evidence>
<dbReference type="OrthoDB" id="9776105at2"/>
<evidence type="ECO:0000313" key="11">
    <source>
        <dbReference type="EMBL" id="SMO61426.1"/>
    </source>
</evidence>
<feature type="transmembrane region" description="Helical" evidence="9">
    <location>
        <begin position="254"/>
        <end position="276"/>
    </location>
</feature>
<keyword evidence="9" id="KW-0050">Antiport</keyword>
<feature type="transmembrane region" description="Helical" evidence="9">
    <location>
        <begin position="288"/>
        <end position="311"/>
    </location>
</feature>
<dbReference type="InterPro" id="IPR004798">
    <property type="entry name" value="CAX-like"/>
</dbReference>
<feature type="transmembrane region" description="Helical" evidence="9">
    <location>
        <begin position="5"/>
        <end position="23"/>
    </location>
</feature>
<dbReference type="Proteomes" id="UP000315636">
    <property type="component" value="Unassembled WGS sequence"/>
</dbReference>
<dbReference type="GO" id="GO:0016020">
    <property type="term" value="C:membrane"/>
    <property type="evidence" value="ECO:0007669"/>
    <property type="project" value="InterPro"/>
</dbReference>
<feature type="transmembrane region" description="Helical" evidence="9">
    <location>
        <begin position="219"/>
        <end position="239"/>
    </location>
</feature>
<feature type="domain" description="Sodium/calcium exchanger membrane region" evidence="10">
    <location>
        <begin position="220"/>
        <end position="358"/>
    </location>
</feature>
<evidence type="ECO:0000256" key="5">
    <source>
        <dbReference type="ARBA" id="ARBA00022837"/>
    </source>
</evidence>
<dbReference type="Gene3D" id="1.20.1420.30">
    <property type="entry name" value="NCX, central ion-binding region"/>
    <property type="match status" value="2"/>
</dbReference>
<evidence type="ECO:0000256" key="8">
    <source>
        <dbReference type="ARBA" id="ARBA00023136"/>
    </source>
</evidence>
<keyword evidence="5 9" id="KW-0106">Calcium</keyword>
<evidence type="ECO:0000256" key="9">
    <source>
        <dbReference type="RuleBase" id="RU365028"/>
    </source>
</evidence>
<feature type="transmembrane region" description="Helical" evidence="9">
    <location>
        <begin position="60"/>
        <end position="81"/>
    </location>
</feature>
<dbReference type="PANTHER" id="PTHR31503:SF22">
    <property type="entry name" value="VACUOLAR CALCIUM ION TRANSPORTER"/>
    <property type="match status" value="1"/>
</dbReference>
<feature type="transmembrane region" description="Helical" evidence="9">
    <location>
        <begin position="346"/>
        <end position="364"/>
    </location>
</feature>
<name>A0A521CPT4_9BACL</name>
<dbReference type="EMBL" id="FXTI01000004">
    <property type="protein sequence ID" value="SMO61426.1"/>
    <property type="molecule type" value="Genomic_DNA"/>
</dbReference>
<dbReference type="PANTHER" id="PTHR31503">
    <property type="entry name" value="VACUOLAR CALCIUM ION TRANSPORTER"/>
    <property type="match status" value="1"/>
</dbReference>
<evidence type="ECO:0000259" key="10">
    <source>
        <dbReference type="Pfam" id="PF01699"/>
    </source>
</evidence>
<comment type="subcellular location">
    <subcellularLocation>
        <location evidence="1">Endomembrane system</location>
        <topology evidence="1">Multi-pass membrane protein</topology>
    </subcellularLocation>
</comment>
<keyword evidence="6 9" id="KW-1133">Transmembrane helix</keyword>
<evidence type="ECO:0000256" key="4">
    <source>
        <dbReference type="ARBA" id="ARBA00022692"/>
    </source>
</evidence>
<dbReference type="AlphaFoldDB" id="A0A521CPT4"/>
<organism evidence="11 12">
    <name type="scientific">Melghirimyces algeriensis</name>
    <dbReference type="NCBI Taxonomy" id="910412"/>
    <lineage>
        <taxon>Bacteria</taxon>
        <taxon>Bacillati</taxon>
        <taxon>Bacillota</taxon>
        <taxon>Bacilli</taxon>
        <taxon>Bacillales</taxon>
        <taxon>Thermoactinomycetaceae</taxon>
        <taxon>Melghirimyces</taxon>
    </lineage>
</organism>
<comment type="similarity">
    <text evidence="9">Belongs to the Ca(2+):cation antiporter (CaCA) (TC 2.A.19) family.</text>
</comment>
<dbReference type="Pfam" id="PF01699">
    <property type="entry name" value="Na_Ca_ex"/>
    <property type="match status" value="2"/>
</dbReference>
<comment type="function">
    <text evidence="9">Ca(+)/H(+) antiporter that extrudes calcium in exchange for external protons.</text>
</comment>
<keyword evidence="2 9" id="KW-0813">Transport</keyword>
<dbReference type="InterPro" id="IPR004713">
    <property type="entry name" value="CaH_exchang"/>
</dbReference>
<protein>
    <recommendedName>
        <fullName evidence="9">Ca(2+)/H(+) antiporter</fullName>
    </recommendedName>
</protein>
<feature type="transmembrane region" description="Helical" evidence="9">
    <location>
        <begin position="126"/>
        <end position="146"/>
    </location>
</feature>
<comment type="caution">
    <text evidence="9">Lacks conserved residue(s) required for the propagation of feature annotation.</text>
</comment>
<keyword evidence="3 9" id="KW-0109">Calcium transport</keyword>
<dbReference type="RefSeq" id="WP_142505188.1">
    <property type="nucleotide sequence ID" value="NZ_FXTI01000004.1"/>
</dbReference>
<evidence type="ECO:0000256" key="7">
    <source>
        <dbReference type="ARBA" id="ARBA00023065"/>
    </source>
</evidence>
<evidence type="ECO:0000256" key="2">
    <source>
        <dbReference type="ARBA" id="ARBA00022448"/>
    </source>
</evidence>
<dbReference type="NCBIfam" id="TIGR00378">
    <property type="entry name" value="cax"/>
    <property type="match status" value="1"/>
</dbReference>
<reference evidence="11 12" key="1">
    <citation type="submission" date="2017-05" db="EMBL/GenBank/DDBJ databases">
        <authorList>
            <person name="Varghese N."/>
            <person name="Submissions S."/>
        </authorList>
    </citation>
    <scope>NUCLEOTIDE SEQUENCE [LARGE SCALE GENOMIC DNA]</scope>
    <source>
        <strain evidence="11 12">DSM 45474</strain>
    </source>
</reference>
<keyword evidence="4 9" id="KW-0812">Transmembrane</keyword>